<protein>
    <submittedName>
        <fullName evidence="2">Uncharacterized protein</fullName>
    </submittedName>
</protein>
<gene>
    <name evidence="2" type="ORF">RFI_27849</name>
</gene>
<evidence type="ECO:0000256" key="1">
    <source>
        <dbReference type="SAM" id="MobiDB-lite"/>
    </source>
</evidence>
<dbReference type="AlphaFoldDB" id="X6M6A3"/>
<keyword evidence="3" id="KW-1185">Reference proteome</keyword>
<evidence type="ECO:0000313" key="2">
    <source>
        <dbReference type="EMBL" id="ETO09523.1"/>
    </source>
</evidence>
<feature type="region of interest" description="Disordered" evidence="1">
    <location>
        <begin position="183"/>
        <end position="225"/>
    </location>
</feature>
<dbReference type="EMBL" id="ASPP01024020">
    <property type="protein sequence ID" value="ETO09523.1"/>
    <property type="molecule type" value="Genomic_DNA"/>
</dbReference>
<evidence type="ECO:0000313" key="3">
    <source>
        <dbReference type="Proteomes" id="UP000023152"/>
    </source>
</evidence>
<accession>X6M6A3</accession>
<feature type="compositionally biased region" description="Low complexity" evidence="1">
    <location>
        <begin position="187"/>
        <end position="216"/>
    </location>
</feature>
<proteinExistence type="predicted"/>
<sequence length="268" mass="30927">MSESEDFQVTFIRPGMTVEEQLKQWITEYKKLWQERKEERARWEQERSEGLLLLNDYRRDNKQLETEKRQWEQEREFGFKLVENLRHRVDHYIVKIKLIEHYYNIDIEKFDSTAFIKELHKDHMAYDPTKIDYINSEDYSKVMSKNASADATSDPAQAQSKNEVNAKSFLTIHDLSINGAPAPMAPSAEAYASNDSNDNDNDNNNNNKLSSFANANGSASKGTTHLSSNINGVEVENLYDDELDGLNLTEQARKVGLIRISFSKIGCF</sequence>
<comment type="caution">
    <text evidence="2">The sequence shown here is derived from an EMBL/GenBank/DDBJ whole genome shotgun (WGS) entry which is preliminary data.</text>
</comment>
<dbReference type="Proteomes" id="UP000023152">
    <property type="component" value="Unassembled WGS sequence"/>
</dbReference>
<organism evidence="2 3">
    <name type="scientific">Reticulomyxa filosa</name>
    <dbReference type="NCBI Taxonomy" id="46433"/>
    <lineage>
        <taxon>Eukaryota</taxon>
        <taxon>Sar</taxon>
        <taxon>Rhizaria</taxon>
        <taxon>Retaria</taxon>
        <taxon>Foraminifera</taxon>
        <taxon>Monothalamids</taxon>
        <taxon>Reticulomyxidae</taxon>
        <taxon>Reticulomyxa</taxon>
    </lineage>
</organism>
<reference evidence="2 3" key="1">
    <citation type="journal article" date="2013" name="Curr. Biol.">
        <title>The Genome of the Foraminiferan Reticulomyxa filosa.</title>
        <authorList>
            <person name="Glockner G."/>
            <person name="Hulsmann N."/>
            <person name="Schleicher M."/>
            <person name="Noegel A.A."/>
            <person name="Eichinger L."/>
            <person name="Gallinger C."/>
            <person name="Pawlowski J."/>
            <person name="Sierra R."/>
            <person name="Euteneuer U."/>
            <person name="Pillet L."/>
            <person name="Moustafa A."/>
            <person name="Platzer M."/>
            <person name="Groth M."/>
            <person name="Szafranski K."/>
            <person name="Schliwa M."/>
        </authorList>
    </citation>
    <scope>NUCLEOTIDE SEQUENCE [LARGE SCALE GENOMIC DNA]</scope>
</reference>
<name>X6M6A3_RETFI</name>